<feature type="transmembrane region" description="Helical" evidence="4">
    <location>
        <begin position="303"/>
        <end position="325"/>
    </location>
</feature>
<feature type="transmembrane region" description="Helical" evidence="4">
    <location>
        <begin position="41"/>
        <end position="67"/>
    </location>
</feature>
<organism evidence="5 6">
    <name type="scientific">Oxalobacter formigenes OXCC13</name>
    <dbReference type="NCBI Taxonomy" id="556269"/>
    <lineage>
        <taxon>Bacteria</taxon>
        <taxon>Pseudomonadati</taxon>
        <taxon>Pseudomonadota</taxon>
        <taxon>Betaproteobacteria</taxon>
        <taxon>Burkholderiales</taxon>
        <taxon>Oxalobacteraceae</taxon>
        <taxon>Oxalobacter</taxon>
    </lineage>
</organism>
<dbReference type="CDD" id="cd17409">
    <property type="entry name" value="MFS_NIMT_like"/>
    <property type="match status" value="1"/>
</dbReference>
<dbReference type="AlphaFoldDB" id="C3X960"/>
<feature type="transmembrane region" description="Helical" evidence="4">
    <location>
        <begin position="102"/>
        <end position="124"/>
    </location>
</feature>
<dbReference type="STRING" id="847.BRW83_1457"/>
<keyword evidence="1 4" id="KW-0812">Transmembrane</keyword>
<feature type="transmembrane region" description="Helical" evidence="4">
    <location>
        <begin position="249"/>
        <end position="270"/>
    </location>
</feature>
<dbReference type="GO" id="GO:0022857">
    <property type="term" value="F:transmembrane transporter activity"/>
    <property type="evidence" value="ECO:0007669"/>
    <property type="project" value="InterPro"/>
</dbReference>
<dbReference type="EMBL" id="GG658170">
    <property type="protein sequence ID" value="EEO29736.1"/>
    <property type="molecule type" value="Genomic_DNA"/>
</dbReference>
<feature type="transmembrane region" description="Helical" evidence="4">
    <location>
        <begin position="337"/>
        <end position="358"/>
    </location>
</feature>
<reference evidence="5 6" key="1">
    <citation type="submission" date="2009-02" db="EMBL/GenBank/DDBJ databases">
        <title>The Genome Sequence of Oxalobacter formigenes OXCC13.</title>
        <authorList>
            <consortium name="The Broad Institute Genome Sequencing Platform"/>
            <person name="Ward D."/>
            <person name="Young S.K."/>
            <person name="Kodira C.D."/>
            <person name="Zeng Q."/>
            <person name="Koehrsen M."/>
            <person name="Alvarado L."/>
            <person name="Berlin A."/>
            <person name="Borenstein D."/>
            <person name="Chen Z."/>
            <person name="Engels R."/>
            <person name="Freedman E."/>
            <person name="Gellesch M."/>
            <person name="Goldberg J."/>
            <person name="Griggs A."/>
            <person name="Gujja S."/>
            <person name="Heiman D."/>
            <person name="Hepburn T."/>
            <person name="Howarth C."/>
            <person name="Jen D."/>
            <person name="Larson L."/>
            <person name="Lewis B."/>
            <person name="Mehta T."/>
            <person name="Park D."/>
            <person name="Pearson M."/>
            <person name="Roberts A."/>
            <person name="Saif S."/>
            <person name="Shea T."/>
            <person name="Shenoy N."/>
            <person name="Sisk P."/>
            <person name="Stolte C."/>
            <person name="Sykes S."/>
            <person name="Walk T."/>
            <person name="White J."/>
            <person name="Yandava C."/>
            <person name="Allison M.J."/>
            <person name="Lander E."/>
            <person name="Nusbaum C."/>
            <person name="Galagan J."/>
            <person name="Birren B."/>
        </authorList>
    </citation>
    <scope>NUCLEOTIDE SEQUENCE [LARGE SCALE GENOMIC DNA]</scope>
    <source>
        <strain evidence="5 6">OXCC13</strain>
    </source>
</reference>
<keyword evidence="3 4" id="KW-0472">Membrane</keyword>
<feature type="transmembrane region" description="Helical" evidence="4">
    <location>
        <begin position="167"/>
        <end position="184"/>
    </location>
</feature>
<evidence type="ECO:0000256" key="4">
    <source>
        <dbReference type="SAM" id="Phobius"/>
    </source>
</evidence>
<evidence type="ECO:0000313" key="5">
    <source>
        <dbReference type="EMBL" id="EEO29736.1"/>
    </source>
</evidence>
<proteinExistence type="predicted"/>
<feature type="transmembrane region" description="Helical" evidence="4">
    <location>
        <begin position="277"/>
        <end position="297"/>
    </location>
</feature>
<dbReference type="Pfam" id="PF07690">
    <property type="entry name" value="MFS_1"/>
    <property type="match status" value="1"/>
</dbReference>
<feature type="transmembrane region" description="Helical" evidence="4">
    <location>
        <begin position="136"/>
        <end position="155"/>
    </location>
</feature>
<dbReference type="PANTHER" id="PTHR23523:SF2">
    <property type="entry name" value="2-NITROIMIDAZOLE TRANSPORTER"/>
    <property type="match status" value="1"/>
</dbReference>
<dbReference type="HOGENOM" id="CLU_038046_1_0_4"/>
<dbReference type="InterPro" id="IPR036259">
    <property type="entry name" value="MFS_trans_sf"/>
</dbReference>
<protein>
    <submittedName>
        <fullName evidence="5">Transporter, major facilitator family protein</fullName>
    </submittedName>
</protein>
<dbReference type="Proteomes" id="UP000005089">
    <property type="component" value="Unassembled WGS sequence"/>
</dbReference>
<feature type="transmembrane region" description="Helical" evidence="4">
    <location>
        <begin position="79"/>
        <end position="96"/>
    </location>
</feature>
<keyword evidence="6" id="KW-1185">Reference proteome</keyword>
<dbReference type="PANTHER" id="PTHR23523">
    <property type="match status" value="1"/>
</dbReference>
<evidence type="ECO:0000313" key="6">
    <source>
        <dbReference type="Proteomes" id="UP000005089"/>
    </source>
</evidence>
<evidence type="ECO:0000256" key="2">
    <source>
        <dbReference type="ARBA" id="ARBA00022989"/>
    </source>
</evidence>
<feature type="transmembrane region" description="Helical" evidence="4">
    <location>
        <begin position="364"/>
        <end position="384"/>
    </location>
</feature>
<evidence type="ECO:0000256" key="1">
    <source>
        <dbReference type="ARBA" id="ARBA00022692"/>
    </source>
</evidence>
<dbReference type="Gene3D" id="1.20.1250.20">
    <property type="entry name" value="MFS general substrate transporter like domains"/>
    <property type="match status" value="1"/>
</dbReference>
<evidence type="ECO:0000256" key="3">
    <source>
        <dbReference type="ARBA" id="ARBA00023136"/>
    </source>
</evidence>
<dbReference type="SUPFAM" id="SSF103473">
    <property type="entry name" value="MFS general substrate transporter"/>
    <property type="match status" value="1"/>
</dbReference>
<name>C3X960_OXAFO</name>
<dbReference type="InterPro" id="IPR052524">
    <property type="entry name" value="MFS_Cyanate_Porter"/>
</dbReference>
<accession>C3X960</accession>
<feature type="transmembrane region" description="Helical" evidence="4">
    <location>
        <begin position="205"/>
        <end position="229"/>
    </location>
</feature>
<dbReference type="eggNOG" id="COG2807">
    <property type="taxonomic scope" value="Bacteria"/>
</dbReference>
<dbReference type="InterPro" id="IPR011701">
    <property type="entry name" value="MFS"/>
</dbReference>
<sequence length="406" mass="42334">MKGSSVFKNEITLAISILLIATCLRAPFTSMGPLLETIQASLHLSTAAAGLVNALPLLAFGTVSPLVPWIARRLGLERAMGLALVLTGCGIVLRSFGTIWSLFAGTVVLGCGIAVCNVLLPGLVKRDFPNSIPRLTALYALTMGVSGALGSVLVVPLSEFPGWDWGWASGTLFILPFIAAISWIPQLADGNKEKTAVQVKPTGKVSLWGSFLAWQVSLFFGLTSLIYYICVSWLPALLTSAGFTEAQAGNVHGLMQLASAIPGLFLIPVLKWMKDQRLVAVVVSGIALTGTAGLALFPQWAAIWGICIGLGTGATLVLGLVFIGLRTHNIAQAASLSGMAQGFGYLLASGGPVCAGAIHDLTGSWSAVFYASTVLCVFLALAGWGSGRNIRIGETRSNPVSHTGAV</sequence>
<gene>
    <name evidence="5" type="ORF">OFBG_00764</name>
</gene>
<keyword evidence="2 4" id="KW-1133">Transmembrane helix</keyword>